<dbReference type="Pfam" id="PF01687">
    <property type="entry name" value="Flavokinase"/>
    <property type="match status" value="1"/>
</dbReference>
<accession>A0A4S8KAY6</accession>
<keyword evidence="10" id="KW-1185">Reference proteome</keyword>
<dbReference type="SFLD" id="SFLDG01129">
    <property type="entry name" value="C1.5:_HAD__Beta-PGM__Phosphata"/>
    <property type="match status" value="1"/>
</dbReference>
<keyword evidence="5" id="KW-0808">Transferase</keyword>
<keyword evidence="3" id="KW-0285">Flavoprotein</keyword>
<keyword evidence="6" id="KW-0547">Nucleotide-binding</keyword>
<dbReference type="InterPro" id="IPR023198">
    <property type="entry name" value="PGP-like_dom2"/>
</dbReference>
<dbReference type="GO" id="GO:0009231">
    <property type="term" value="P:riboflavin biosynthetic process"/>
    <property type="evidence" value="ECO:0007669"/>
    <property type="project" value="InterPro"/>
</dbReference>
<sequence length="387" mass="42755">MDSDSPKSPNRFVFACLSLKFHPRFPPSTSKAPPPLSNSPLLRSLPMGADRISAVILDLDGTLLDTERATGGILEEFLARHGKSLDAAMEEKRLGKMHKESAAAIVQDYGLPMTPEEFSEAIMPLFQERWPQAKALPGVNRLIKHLHNHETPVALASNSIRKHIEIKISYQQGWKESFSVILGGDDVSHGKPSPDIFLEAAKRLGVDISKCLVIEDSLVGVRGAKDAGAKVVAVPSLQGQDENYSIANCLLHTLLEFQPELWGLPAFEDDTGLYEFIPHQVWGVFIGWANIEMHGIYKVVVCIGWDTSSGAAKRVILPYLIDHTESHKNERLHLFIVGYVRKLQNEGTMSEALRVFEEDVNIARAALDIPVFSLPTSSSLFVEAAFD</sequence>
<protein>
    <recommendedName>
        <fullName evidence="2">riboflavin kinase</fullName>
        <ecNumber evidence="2">2.7.1.26</ecNumber>
    </recommendedName>
</protein>
<dbReference type="SUPFAM" id="SSF82114">
    <property type="entry name" value="Riboflavin kinase-like"/>
    <property type="match status" value="1"/>
</dbReference>
<evidence type="ECO:0000256" key="1">
    <source>
        <dbReference type="ARBA" id="ARBA00005201"/>
    </source>
</evidence>
<dbReference type="SFLD" id="SFLDG01135">
    <property type="entry name" value="C1.5.6:_HAD__Beta-PGM__Phospha"/>
    <property type="match status" value="1"/>
</dbReference>
<dbReference type="Gene3D" id="2.40.30.30">
    <property type="entry name" value="Riboflavin kinase-like"/>
    <property type="match status" value="1"/>
</dbReference>
<reference evidence="9 10" key="1">
    <citation type="journal article" date="2019" name="Nat. Plants">
        <title>Genome sequencing of Musa balbisiana reveals subgenome evolution and function divergence in polyploid bananas.</title>
        <authorList>
            <person name="Yao X."/>
        </authorList>
    </citation>
    <scope>NUCLEOTIDE SEQUENCE [LARGE SCALE GENOMIC DNA]</scope>
    <source>
        <strain evidence="10">cv. DH-PKW</strain>
        <tissue evidence="9">Leaves</tissue>
    </source>
</reference>
<dbReference type="InterPro" id="IPR006439">
    <property type="entry name" value="HAD-SF_hydro_IA"/>
</dbReference>
<dbReference type="Gene3D" id="1.10.150.240">
    <property type="entry name" value="Putative phosphatase, domain 2"/>
    <property type="match status" value="1"/>
</dbReference>
<dbReference type="NCBIfam" id="TIGR01509">
    <property type="entry name" value="HAD-SF-IA-v3"/>
    <property type="match status" value="1"/>
</dbReference>
<dbReference type="EMBL" id="PYDT01000001">
    <property type="protein sequence ID" value="THU72256.1"/>
    <property type="molecule type" value="Genomic_DNA"/>
</dbReference>
<dbReference type="Proteomes" id="UP000317650">
    <property type="component" value="Chromosome 4"/>
</dbReference>
<dbReference type="PRINTS" id="PR00413">
    <property type="entry name" value="HADHALOGNASE"/>
</dbReference>
<gene>
    <name evidence="9" type="ORF">C4D60_Mb04t10180</name>
</gene>
<evidence type="ECO:0000313" key="10">
    <source>
        <dbReference type="Proteomes" id="UP000317650"/>
    </source>
</evidence>
<dbReference type="GO" id="GO:0009398">
    <property type="term" value="P:FMN biosynthetic process"/>
    <property type="evidence" value="ECO:0007669"/>
    <property type="project" value="UniProtKB-UniPathway"/>
</dbReference>
<dbReference type="InterPro" id="IPR023214">
    <property type="entry name" value="HAD_sf"/>
</dbReference>
<dbReference type="GO" id="GO:0008531">
    <property type="term" value="F:riboflavin kinase activity"/>
    <property type="evidence" value="ECO:0007669"/>
    <property type="project" value="UniProtKB-EC"/>
</dbReference>
<evidence type="ECO:0000256" key="7">
    <source>
        <dbReference type="ARBA" id="ARBA00022840"/>
    </source>
</evidence>
<dbReference type="InterPro" id="IPR036412">
    <property type="entry name" value="HAD-like_sf"/>
</dbReference>
<evidence type="ECO:0000259" key="8">
    <source>
        <dbReference type="Pfam" id="PF01687"/>
    </source>
</evidence>
<dbReference type="EC" id="2.7.1.26" evidence="2"/>
<keyword evidence="7" id="KW-0067">ATP-binding</keyword>
<comment type="caution">
    <text evidence="9">The sequence shown here is derived from an EMBL/GenBank/DDBJ whole genome shotgun (WGS) entry which is preliminary data.</text>
</comment>
<dbReference type="FunFam" id="3.40.50.1000:FF:000119">
    <property type="entry name" value="Bifunctional riboflavin kinase/FMN phosphatase"/>
    <property type="match status" value="1"/>
</dbReference>
<evidence type="ECO:0000256" key="3">
    <source>
        <dbReference type="ARBA" id="ARBA00022630"/>
    </source>
</evidence>
<keyword evidence="4" id="KW-0288">FMN</keyword>
<evidence type="ECO:0000256" key="6">
    <source>
        <dbReference type="ARBA" id="ARBA00022741"/>
    </source>
</evidence>
<dbReference type="SUPFAM" id="SSF56784">
    <property type="entry name" value="HAD-like"/>
    <property type="match status" value="1"/>
</dbReference>
<dbReference type="PANTHER" id="PTHR18901:SF44">
    <property type="entry name" value="OS01G0757900 PROTEIN"/>
    <property type="match status" value="1"/>
</dbReference>
<comment type="pathway">
    <text evidence="1">Cofactor biosynthesis; FMN biosynthesis; FMN from riboflavin (ATP route): step 1/1.</text>
</comment>
<dbReference type="GO" id="GO:0043136">
    <property type="term" value="F:sn-glycerol 3-phosphatase activity"/>
    <property type="evidence" value="ECO:0007669"/>
    <property type="project" value="TreeGrafter"/>
</dbReference>
<dbReference type="GO" id="GO:0006114">
    <property type="term" value="P:glycerol biosynthetic process"/>
    <property type="evidence" value="ECO:0007669"/>
    <property type="project" value="TreeGrafter"/>
</dbReference>
<dbReference type="InterPro" id="IPR023465">
    <property type="entry name" value="Riboflavin_kinase_dom_sf"/>
</dbReference>
<dbReference type="GO" id="GO:0005524">
    <property type="term" value="F:ATP binding"/>
    <property type="evidence" value="ECO:0007669"/>
    <property type="project" value="UniProtKB-KW"/>
</dbReference>
<dbReference type="AlphaFoldDB" id="A0A4S8KAY6"/>
<evidence type="ECO:0000256" key="5">
    <source>
        <dbReference type="ARBA" id="ARBA00022679"/>
    </source>
</evidence>
<dbReference type="SFLD" id="SFLDS00003">
    <property type="entry name" value="Haloacid_Dehalogenase"/>
    <property type="match status" value="1"/>
</dbReference>
<evidence type="ECO:0000313" key="9">
    <source>
        <dbReference type="EMBL" id="THU72256.1"/>
    </source>
</evidence>
<evidence type="ECO:0000256" key="2">
    <source>
        <dbReference type="ARBA" id="ARBA00012105"/>
    </source>
</evidence>
<dbReference type="UniPathway" id="UPA00276">
    <property type="reaction ID" value="UER00406"/>
</dbReference>
<dbReference type="InterPro" id="IPR015865">
    <property type="entry name" value="Riboflavin_kinase_bac/euk"/>
</dbReference>
<dbReference type="FunFam" id="1.10.150.240:FF:000001">
    <property type="entry name" value="Haloacid dehalogenase-like hydrolase domain"/>
    <property type="match status" value="1"/>
</dbReference>
<name>A0A4S8KAY6_MUSBA</name>
<dbReference type="Gene3D" id="3.40.50.1000">
    <property type="entry name" value="HAD superfamily/HAD-like"/>
    <property type="match status" value="1"/>
</dbReference>
<dbReference type="Pfam" id="PF00702">
    <property type="entry name" value="Hydrolase"/>
    <property type="match status" value="1"/>
</dbReference>
<organism evidence="9 10">
    <name type="scientific">Musa balbisiana</name>
    <name type="common">Banana</name>
    <dbReference type="NCBI Taxonomy" id="52838"/>
    <lineage>
        <taxon>Eukaryota</taxon>
        <taxon>Viridiplantae</taxon>
        <taxon>Streptophyta</taxon>
        <taxon>Embryophyta</taxon>
        <taxon>Tracheophyta</taxon>
        <taxon>Spermatophyta</taxon>
        <taxon>Magnoliopsida</taxon>
        <taxon>Liliopsida</taxon>
        <taxon>Zingiberales</taxon>
        <taxon>Musaceae</taxon>
        <taxon>Musa</taxon>
    </lineage>
</organism>
<feature type="domain" description="Riboflavin kinase" evidence="8">
    <location>
        <begin position="282"/>
        <end position="366"/>
    </location>
</feature>
<evidence type="ECO:0000256" key="4">
    <source>
        <dbReference type="ARBA" id="ARBA00022643"/>
    </source>
</evidence>
<proteinExistence type="predicted"/>
<dbReference type="PANTHER" id="PTHR18901">
    <property type="entry name" value="2-DEOXYGLUCOSE-6-PHOSPHATE PHOSPHATASE 2"/>
    <property type="match status" value="1"/>
</dbReference>
<dbReference type="STRING" id="52838.A0A4S8KAY6"/>